<organism evidence="1 2">
    <name type="scientific">Pyricularia oryzae</name>
    <name type="common">Rice blast fungus</name>
    <name type="synonym">Magnaporthe oryzae</name>
    <dbReference type="NCBI Taxonomy" id="318829"/>
    <lineage>
        <taxon>Eukaryota</taxon>
        <taxon>Fungi</taxon>
        <taxon>Dikarya</taxon>
        <taxon>Ascomycota</taxon>
        <taxon>Pezizomycotina</taxon>
        <taxon>Sordariomycetes</taxon>
        <taxon>Sordariomycetidae</taxon>
        <taxon>Magnaporthales</taxon>
        <taxon>Pyriculariaceae</taxon>
        <taxon>Pyricularia</taxon>
    </lineage>
</organism>
<dbReference type="EMBL" id="CP034206">
    <property type="protein sequence ID" value="QBZ58140.1"/>
    <property type="molecule type" value="Genomic_DNA"/>
</dbReference>
<evidence type="ECO:0000313" key="1">
    <source>
        <dbReference type="EMBL" id="QBZ58140.1"/>
    </source>
</evidence>
<protein>
    <submittedName>
        <fullName evidence="1">Uncharacterized protein</fullName>
    </submittedName>
</protein>
<sequence>MVSRRHQAPCCRPSSKMTNIVHGFRQTCCMWQAVDSRETQNILTDIDLPDGPLKSAREIT</sequence>
<dbReference type="Proteomes" id="UP000294847">
    <property type="component" value="Chromosome 3"/>
</dbReference>
<evidence type="ECO:0000313" key="2">
    <source>
        <dbReference type="Proteomes" id="UP000294847"/>
    </source>
</evidence>
<name>A0A4P7NCC5_PYROR</name>
<accession>A0A4P7NCC5</accession>
<reference evidence="1 2" key="1">
    <citation type="journal article" date="2019" name="Mol. Biol. Evol.">
        <title>Blast fungal genomes show frequent chromosomal changes, gene gains and losses, and effector gene turnover.</title>
        <authorList>
            <person name="Gomez Luciano L.B."/>
            <person name="Jason Tsai I."/>
            <person name="Chuma I."/>
            <person name="Tosa Y."/>
            <person name="Chen Y.H."/>
            <person name="Li J.Y."/>
            <person name="Li M.Y."/>
            <person name="Jade Lu M.Y."/>
            <person name="Nakayashiki H."/>
            <person name="Li W.H."/>
        </authorList>
    </citation>
    <scope>NUCLEOTIDE SEQUENCE [LARGE SCALE GENOMIC DNA]</scope>
    <source>
        <strain evidence="1">MZ5-1-6</strain>
    </source>
</reference>
<proteinExistence type="predicted"/>
<gene>
    <name evidence="1" type="ORF">PoMZ_03081</name>
</gene>
<dbReference type="AlphaFoldDB" id="A0A4P7NCC5"/>